<feature type="transmembrane region" description="Helical" evidence="7">
    <location>
        <begin position="114"/>
        <end position="136"/>
    </location>
</feature>
<dbReference type="InterPro" id="IPR010290">
    <property type="entry name" value="TM_effector"/>
</dbReference>
<feature type="transmembrane region" description="Helical" evidence="7">
    <location>
        <begin position="321"/>
        <end position="342"/>
    </location>
</feature>
<feature type="transmembrane region" description="Helical" evidence="7">
    <location>
        <begin position="58"/>
        <end position="78"/>
    </location>
</feature>
<dbReference type="PANTHER" id="PTHR23513">
    <property type="entry name" value="INTEGRAL MEMBRANE EFFLUX PROTEIN-RELATED"/>
    <property type="match status" value="1"/>
</dbReference>
<evidence type="ECO:0000313" key="10">
    <source>
        <dbReference type="Proteomes" id="UP000718281"/>
    </source>
</evidence>
<comment type="caution">
    <text evidence="9">The sequence shown here is derived from an EMBL/GenBank/DDBJ whole genome shotgun (WGS) entry which is preliminary data.</text>
</comment>
<dbReference type="GO" id="GO:0022857">
    <property type="term" value="F:transmembrane transporter activity"/>
    <property type="evidence" value="ECO:0007669"/>
    <property type="project" value="InterPro"/>
</dbReference>
<dbReference type="Gene3D" id="1.20.1250.20">
    <property type="entry name" value="MFS general substrate transporter like domains"/>
    <property type="match status" value="1"/>
</dbReference>
<evidence type="ECO:0000256" key="1">
    <source>
        <dbReference type="ARBA" id="ARBA00004651"/>
    </source>
</evidence>
<gene>
    <name evidence="9" type="ORF">IPF40_10660</name>
</gene>
<keyword evidence="2" id="KW-0813">Transport</keyword>
<sequence>MTAASRDQPGPAPVGLGAGYWRMFAADTVSSIGTVVSTLAIQFLLIDTLKADEQAIGLVRAAQWAPYLVFGLLAGVIAERVRRKPLLVAADLLGMTIFGAIGLLALAGRLTVPIVAGLVFVFGAVTCVSVAAYQSYVPRLVPERALPDAFARLEQMGQVVGSVGPVAAGSLVRFLSAPIAVLVDAFSYAVSAVVIATIRTPEPPIVRGESRHLVAELREGARWVYRHETLRPYAFWLHSWFVGRAMVMTVLVFYANQELHLDALTVGLILAAAGVSGVVAAGVAPRLGRRFGVGRVITTVEWVSPLWPVLVVLAQPGPGGVALLVVAMLLDGLTAMSASLMMTYRTAVTPDRLRARMNATIRTFNWGGLAIASFVSGWVASMWGSRVAMLAGAAILLVATAYLRRSAFRAAVLPVAA</sequence>
<feature type="transmembrane region" description="Helical" evidence="7">
    <location>
        <begin position="363"/>
        <end position="381"/>
    </location>
</feature>
<dbReference type="AlphaFoldDB" id="A0A934X5F2"/>
<comment type="subcellular location">
    <subcellularLocation>
        <location evidence="1">Cell membrane</location>
        <topology evidence="1">Multi-pass membrane protein</topology>
    </subcellularLocation>
</comment>
<feature type="domain" description="Major facilitator superfamily (MFS) profile" evidence="8">
    <location>
        <begin position="173"/>
        <end position="417"/>
    </location>
</feature>
<name>A0A934X5F2_9MICO</name>
<dbReference type="EMBL" id="JADIXZ010000004">
    <property type="protein sequence ID" value="MBK6301471.1"/>
    <property type="molecule type" value="Genomic_DNA"/>
</dbReference>
<evidence type="ECO:0000256" key="6">
    <source>
        <dbReference type="ARBA" id="ARBA00023136"/>
    </source>
</evidence>
<keyword evidence="6 7" id="KW-0472">Membrane</keyword>
<accession>A0A934X5F2</accession>
<evidence type="ECO:0000259" key="8">
    <source>
        <dbReference type="PROSITE" id="PS50850"/>
    </source>
</evidence>
<feature type="transmembrane region" description="Helical" evidence="7">
    <location>
        <begin position="20"/>
        <end position="46"/>
    </location>
</feature>
<evidence type="ECO:0000256" key="5">
    <source>
        <dbReference type="ARBA" id="ARBA00022989"/>
    </source>
</evidence>
<keyword evidence="3" id="KW-1003">Cell membrane</keyword>
<feature type="transmembrane region" description="Helical" evidence="7">
    <location>
        <begin position="261"/>
        <end position="284"/>
    </location>
</feature>
<proteinExistence type="predicted"/>
<evidence type="ECO:0000256" key="2">
    <source>
        <dbReference type="ARBA" id="ARBA00022448"/>
    </source>
</evidence>
<feature type="transmembrane region" description="Helical" evidence="7">
    <location>
        <begin position="387"/>
        <end position="403"/>
    </location>
</feature>
<dbReference type="PROSITE" id="PS50850">
    <property type="entry name" value="MFS"/>
    <property type="match status" value="1"/>
</dbReference>
<dbReference type="InterPro" id="IPR036259">
    <property type="entry name" value="MFS_trans_sf"/>
</dbReference>
<organism evidence="9 10">
    <name type="scientific">Candidatus Phosphoribacter hodrii</name>
    <dbReference type="NCBI Taxonomy" id="2953743"/>
    <lineage>
        <taxon>Bacteria</taxon>
        <taxon>Bacillati</taxon>
        <taxon>Actinomycetota</taxon>
        <taxon>Actinomycetes</taxon>
        <taxon>Micrococcales</taxon>
        <taxon>Dermatophilaceae</taxon>
        <taxon>Candidatus Phosphoribacter</taxon>
    </lineage>
</organism>
<dbReference type="GO" id="GO:0005886">
    <property type="term" value="C:plasma membrane"/>
    <property type="evidence" value="ECO:0007669"/>
    <property type="project" value="UniProtKB-SubCell"/>
</dbReference>
<evidence type="ECO:0000313" key="9">
    <source>
        <dbReference type="EMBL" id="MBK6301471.1"/>
    </source>
</evidence>
<dbReference type="CDD" id="cd06173">
    <property type="entry name" value="MFS_MefA_like"/>
    <property type="match status" value="1"/>
</dbReference>
<dbReference type="Pfam" id="PF05977">
    <property type="entry name" value="MFS_3"/>
    <property type="match status" value="1"/>
</dbReference>
<protein>
    <submittedName>
        <fullName evidence="9">MFS transporter</fullName>
    </submittedName>
</protein>
<dbReference type="Proteomes" id="UP000718281">
    <property type="component" value="Unassembled WGS sequence"/>
</dbReference>
<dbReference type="InterPro" id="IPR020846">
    <property type="entry name" value="MFS_dom"/>
</dbReference>
<evidence type="ECO:0000256" key="4">
    <source>
        <dbReference type="ARBA" id="ARBA00022692"/>
    </source>
</evidence>
<dbReference type="PANTHER" id="PTHR23513:SF6">
    <property type="entry name" value="MAJOR FACILITATOR SUPERFAMILY ASSOCIATED DOMAIN-CONTAINING PROTEIN"/>
    <property type="match status" value="1"/>
</dbReference>
<feature type="transmembrane region" description="Helical" evidence="7">
    <location>
        <begin position="84"/>
        <end position="107"/>
    </location>
</feature>
<feature type="transmembrane region" description="Helical" evidence="7">
    <location>
        <begin position="233"/>
        <end position="255"/>
    </location>
</feature>
<reference evidence="9 10" key="1">
    <citation type="submission" date="2020-10" db="EMBL/GenBank/DDBJ databases">
        <title>Connecting structure to function with the recovery of over 1000 high-quality activated sludge metagenome-assembled genomes encoding full-length rRNA genes using long-read sequencing.</title>
        <authorList>
            <person name="Singleton C.M."/>
            <person name="Petriglieri F."/>
            <person name="Kristensen J.M."/>
            <person name="Kirkegaard R.H."/>
            <person name="Michaelsen T.Y."/>
            <person name="Andersen M.H."/>
            <person name="Karst S.M."/>
            <person name="Dueholm M.S."/>
            <person name="Nielsen P.H."/>
            <person name="Albertsen M."/>
        </authorList>
    </citation>
    <scope>NUCLEOTIDE SEQUENCE [LARGE SCALE GENOMIC DNA]</scope>
    <source>
        <strain evidence="9">AalE_18-Q3-R2-46_BAT3C.188</strain>
    </source>
</reference>
<evidence type="ECO:0000256" key="3">
    <source>
        <dbReference type="ARBA" id="ARBA00022475"/>
    </source>
</evidence>
<keyword evidence="4 7" id="KW-0812">Transmembrane</keyword>
<dbReference type="SUPFAM" id="SSF103473">
    <property type="entry name" value="MFS general substrate transporter"/>
    <property type="match status" value="1"/>
</dbReference>
<feature type="transmembrane region" description="Helical" evidence="7">
    <location>
        <begin position="296"/>
        <end position="315"/>
    </location>
</feature>
<evidence type="ECO:0000256" key="7">
    <source>
        <dbReference type="SAM" id="Phobius"/>
    </source>
</evidence>
<keyword evidence="5 7" id="KW-1133">Transmembrane helix</keyword>